<dbReference type="AlphaFoldDB" id="A0A3A9XWH3"/>
<keyword evidence="2" id="KW-0812">Transmembrane</keyword>
<feature type="compositionally biased region" description="Low complexity" evidence="1">
    <location>
        <begin position="346"/>
        <end position="362"/>
    </location>
</feature>
<evidence type="ECO:0000256" key="2">
    <source>
        <dbReference type="SAM" id="Phobius"/>
    </source>
</evidence>
<evidence type="ECO:0000256" key="1">
    <source>
        <dbReference type="SAM" id="MobiDB-lite"/>
    </source>
</evidence>
<feature type="region of interest" description="Disordered" evidence="1">
    <location>
        <begin position="399"/>
        <end position="422"/>
    </location>
</feature>
<feature type="domain" description="SCP" evidence="3">
    <location>
        <begin position="371"/>
        <end position="485"/>
    </location>
</feature>
<proteinExistence type="predicted"/>
<reference evidence="4 5" key="1">
    <citation type="submission" date="2018-09" db="EMBL/GenBank/DDBJ databases">
        <title>Micromonospora sp. nov. MS1-9, isolated from a root of Musa sp.</title>
        <authorList>
            <person name="Kuncharoen N."/>
            <person name="Kudo T."/>
            <person name="Ohkuma M."/>
            <person name="Yuki M."/>
            <person name="Tanasupawat S."/>
        </authorList>
    </citation>
    <scope>NUCLEOTIDE SEQUENCE [LARGE SCALE GENOMIC DNA]</scope>
    <source>
        <strain evidence="4 5">MS1-9</strain>
    </source>
</reference>
<dbReference type="Proteomes" id="UP000275865">
    <property type="component" value="Unassembled WGS sequence"/>
</dbReference>
<keyword evidence="2" id="KW-1133">Transmembrane helix</keyword>
<dbReference type="InterPro" id="IPR035940">
    <property type="entry name" value="CAP_sf"/>
</dbReference>
<dbReference type="SUPFAM" id="SSF55797">
    <property type="entry name" value="PR-1-like"/>
    <property type="match status" value="1"/>
</dbReference>
<feature type="region of interest" description="Disordered" evidence="1">
    <location>
        <begin position="296"/>
        <end position="364"/>
    </location>
</feature>
<dbReference type="CDD" id="cd05379">
    <property type="entry name" value="CAP_bacterial"/>
    <property type="match status" value="1"/>
</dbReference>
<dbReference type="PANTHER" id="PTHR31157:SF1">
    <property type="entry name" value="SCP DOMAIN-CONTAINING PROTEIN"/>
    <property type="match status" value="1"/>
</dbReference>
<dbReference type="InterPro" id="IPR014044">
    <property type="entry name" value="CAP_dom"/>
</dbReference>
<organism evidence="4 5">
    <name type="scientific">Micromonospora musae</name>
    <dbReference type="NCBI Taxonomy" id="1894970"/>
    <lineage>
        <taxon>Bacteria</taxon>
        <taxon>Bacillati</taxon>
        <taxon>Actinomycetota</taxon>
        <taxon>Actinomycetes</taxon>
        <taxon>Micromonosporales</taxon>
        <taxon>Micromonosporaceae</taxon>
        <taxon>Micromonospora</taxon>
    </lineage>
</organism>
<sequence length="489" mass="51304">MEATGVYRWTDPNDPEGAKRRPETPIEEPAWLTDRPAPRSAYLFGDDPEGPADAWPERHPAETWRDDRPTAGWQDEPTTNWAAAGPTPQGLQSDPYRDRPEQAAPWSASHHGWSAEEPTQRPADRPGGWPVEETGASAPAGWTGEIRPDEHTAGFGDRPGEPSGWSGEPVGRTDGWSSGHPGEHSTYGVRPERWGVEPATGSRQPAVDDTAPLYSIPADGTGGPEHDAVAGESGVEGRHRSRRRIPRPLIIGGAAAAATLVVSLGVGALALPGGGGTPADPTAVDDTVAAAPALPTDAAPVPATTSAAPTASPSTARPTPSASRTTRPTPSANRTTAPSRRNAERSSAPSTGGGTTTAPSGGVSAQAREVVDLVNAERAKAGCKALTIDDKLMTAAQRHSQDQADHQNMSHTGSDGSDPGDRIDRVGYQWRTYGENVAWNQKNPAAVMDAWMNSPGHKANILNCAFTEIGVGIANSNGPYWTQVFAAPR</sequence>
<feature type="transmembrane region" description="Helical" evidence="2">
    <location>
        <begin position="249"/>
        <end position="271"/>
    </location>
</feature>
<dbReference type="Gene3D" id="3.40.33.10">
    <property type="entry name" value="CAP"/>
    <property type="match status" value="1"/>
</dbReference>
<feature type="region of interest" description="Disordered" evidence="1">
    <location>
        <begin position="1"/>
        <end position="241"/>
    </location>
</feature>
<feature type="compositionally biased region" description="Polar residues" evidence="1">
    <location>
        <begin position="406"/>
        <end position="415"/>
    </location>
</feature>
<dbReference type="EMBL" id="RAZT01000013">
    <property type="protein sequence ID" value="RKN28753.1"/>
    <property type="molecule type" value="Genomic_DNA"/>
</dbReference>
<evidence type="ECO:0000259" key="3">
    <source>
        <dbReference type="Pfam" id="PF00188"/>
    </source>
</evidence>
<feature type="compositionally biased region" description="Basic and acidic residues" evidence="1">
    <location>
        <begin position="55"/>
        <end position="69"/>
    </location>
</feature>
<evidence type="ECO:0000313" key="4">
    <source>
        <dbReference type="EMBL" id="RKN28753.1"/>
    </source>
</evidence>
<evidence type="ECO:0000313" key="5">
    <source>
        <dbReference type="Proteomes" id="UP000275865"/>
    </source>
</evidence>
<accession>A0A3A9XWH3</accession>
<feature type="compositionally biased region" description="Low complexity" evidence="1">
    <location>
        <begin position="296"/>
        <end position="332"/>
    </location>
</feature>
<name>A0A3A9XWH3_9ACTN</name>
<comment type="caution">
    <text evidence="4">The sequence shown here is derived from an EMBL/GenBank/DDBJ whole genome shotgun (WGS) entry which is preliminary data.</text>
</comment>
<dbReference type="PANTHER" id="PTHR31157">
    <property type="entry name" value="SCP DOMAIN-CONTAINING PROTEIN"/>
    <property type="match status" value="1"/>
</dbReference>
<keyword evidence="2" id="KW-0472">Membrane</keyword>
<gene>
    <name evidence="4" type="ORF">D7044_24075</name>
</gene>
<dbReference type="Pfam" id="PF00188">
    <property type="entry name" value="CAP"/>
    <property type="match status" value="1"/>
</dbReference>
<protein>
    <recommendedName>
        <fullName evidence="3">SCP domain-containing protein</fullName>
    </recommendedName>
</protein>